<feature type="transmembrane region" description="Helical" evidence="10">
    <location>
        <begin position="555"/>
        <end position="576"/>
    </location>
</feature>
<evidence type="ECO:0000313" key="13">
    <source>
        <dbReference type="Proteomes" id="UP000000267"/>
    </source>
</evidence>
<name>A7TS07_VANPO</name>
<dbReference type="InterPro" id="IPR005829">
    <property type="entry name" value="Sugar_transporter_CS"/>
</dbReference>
<reference evidence="12 13" key="1">
    <citation type="journal article" date="2007" name="Proc. Natl. Acad. Sci. U.S.A.">
        <title>Independent sorting-out of thousands of duplicated gene pairs in two yeast species descended from a whole-genome duplication.</title>
        <authorList>
            <person name="Scannell D.R."/>
            <person name="Frank A.C."/>
            <person name="Conant G.C."/>
            <person name="Byrne K.P."/>
            <person name="Woolfit M."/>
            <person name="Wolfe K.H."/>
        </authorList>
    </citation>
    <scope>NUCLEOTIDE SEQUENCE [LARGE SCALE GENOMIC DNA]</scope>
    <source>
        <strain evidence="13">ATCC 22028 / DSM 70294 / BCRC 21397 / CBS 2163 / NBRC 10782 / NRRL Y-8283 / UCD 57-17</strain>
    </source>
</reference>
<feature type="compositionally biased region" description="Polar residues" evidence="9">
    <location>
        <begin position="75"/>
        <end position="97"/>
    </location>
</feature>
<dbReference type="SUPFAM" id="SSF103473">
    <property type="entry name" value="MFS general substrate transporter"/>
    <property type="match status" value="1"/>
</dbReference>
<feature type="transmembrane region" description="Helical" evidence="10">
    <location>
        <begin position="492"/>
        <end position="515"/>
    </location>
</feature>
<feature type="transmembrane region" description="Helical" evidence="10">
    <location>
        <begin position="208"/>
        <end position="227"/>
    </location>
</feature>
<dbReference type="GO" id="GO:1904659">
    <property type="term" value="P:D-glucose transmembrane transport"/>
    <property type="evidence" value="ECO:0007669"/>
    <property type="project" value="EnsemblFungi"/>
</dbReference>
<evidence type="ECO:0000256" key="2">
    <source>
        <dbReference type="ARBA" id="ARBA00010992"/>
    </source>
</evidence>
<dbReference type="KEGG" id="vpo:Kpol_365p10"/>
<keyword evidence="5 10" id="KW-0812">Transmembrane</keyword>
<evidence type="ECO:0000256" key="8">
    <source>
        <dbReference type="RuleBase" id="RU003346"/>
    </source>
</evidence>
<dbReference type="GO" id="GO:0015578">
    <property type="term" value="F:mannose transmembrane transporter activity"/>
    <property type="evidence" value="ECO:0007669"/>
    <property type="project" value="EnsemblFungi"/>
</dbReference>
<dbReference type="InterPro" id="IPR005828">
    <property type="entry name" value="MFS_sugar_transport-like"/>
</dbReference>
<dbReference type="RefSeq" id="XP_001642812.1">
    <property type="nucleotide sequence ID" value="XM_001642762.1"/>
</dbReference>
<dbReference type="InParanoid" id="A7TS07"/>
<gene>
    <name evidence="12" type="ORF">Kpol_365p10</name>
</gene>
<evidence type="ECO:0000256" key="9">
    <source>
        <dbReference type="SAM" id="MobiDB-lite"/>
    </source>
</evidence>
<dbReference type="PhylomeDB" id="A7TS07"/>
<dbReference type="PROSITE" id="PS00217">
    <property type="entry name" value="SUGAR_TRANSPORT_2"/>
    <property type="match status" value="1"/>
</dbReference>
<evidence type="ECO:0000313" key="12">
    <source>
        <dbReference type="EMBL" id="EDO14954.1"/>
    </source>
</evidence>
<feature type="transmembrane region" description="Helical" evidence="10">
    <location>
        <begin position="427"/>
        <end position="445"/>
    </location>
</feature>
<dbReference type="CDD" id="cd17356">
    <property type="entry name" value="MFS_HXT"/>
    <property type="match status" value="1"/>
</dbReference>
<feature type="region of interest" description="Disordered" evidence="9">
    <location>
        <begin position="75"/>
        <end position="98"/>
    </location>
</feature>
<dbReference type="InterPro" id="IPR020846">
    <property type="entry name" value="MFS_dom"/>
</dbReference>
<feature type="domain" description="Major facilitator superfamily (MFS) profile" evidence="11">
    <location>
        <begin position="131"/>
        <end position="580"/>
    </location>
</feature>
<dbReference type="NCBIfam" id="TIGR00879">
    <property type="entry name" value="SP"/>
    <property type="match status" value="1"/>
</dbReference>
<evidence type="ECO:0000256" key="1">
    <source>
        <dbReference type="ARBA" id="ARBA00004141"/>
    </source>
</evidence>
<dbReference type="FunFam" id="1.20.1250.20:FF:000044">
    <property type="entry name" value="Hexose transporter Hxt3p"/>
    <property type="match status" value="1"/>
</dbReference>
<dbReference type="PRINTS" id="PR00171">
    <property type="entry name" value="SUGRTRNSPORT"/>
</dbReference>
<evidence type="ECO:0000256" key="3">
    <source>
        <dbReference type="ARBA" id="ARBA00022448"/>
    </source>
</evidence>
<accession>A7TS07</accession>
<evidence type="ECO:0000256" key="4">
    <source>
        <dbReference type="ARBA" id="ARBA00022597"/>
    </source>
</evidence>
<evidence type="ECO:0000259" key="11">
    <source>
        <dbReference type="PROSITE" id="PS50850"/>
    </source>
</evidence>
<dbReference type="OMA" id="VMVVFAC"/>
<dbReference type="Proteomes" id="UP000000267">
    <property type="component" value="Unassembled WGS sequence"/>
</dbReference>
<feature type="transmembrane region" description="Helical" evidence="10">
    <location>
        <begin position="452"/>
        <end position="472"/>
    </location>
</feature>
<feature type="compositionally biased region" description="Polar residues" evidence="9">
    <location>
        <begin position="29"/>
        <end position="41"/>
    </location>
</feature>
<dbReference type="HOGENOM" id="CLU_001265_30_1_1"/>
<organism evidence="13">
    <name type="scientific">Vanderwaltozyma polyspora (strain ATCC 22028 / DSM 70294 / BCRC 21397 / CBS 2163 / NBRC 10782 / NRRL Y-8283 / UCD 57-17)</name>
    <name type="common">Kluyveromyces polysporus</name>
    <dbReference type="NCBI Taxonomy" id="436907"/>
    <lineage>
        <taxon>Eukaryota</taxon>
        <taxon>Fungi</taxon>
        <taxon>Dikarya</taxon>
        <taxon>Ascomycota</taxon>
        <taxon>Saccharomycotina</taxon>
        <taxon>Saccharomycetes</taxon>
        <taxon>Saccharomycetales</taxon>
        <taxon>Saccharomycetaceae</taxon>
        <taxon>Vanderwaltozyma</taxon>
    </lineage>
</organism>
<keyword evidence="4" id="KW-0762">Sugar transport</keyword>
<feature type="region of interest" description="Disordered" evidence="9">
    <location>
        <begin position="1"/>
        <end position="41"/>
    </location>
</feature>
<dbReference type="GO" id="GO:0005886">
    <property type="term" value="C:plasma membrane"/>
    <property type="evidence" value="ECO:0007669"/>
    <property type="project" value="TreeGrafter"/>
</dbReference>
<dbReference type="InterPro" id="IPR050360">
    <property type="entry name" value="MFS_Sugar_Transporters"/>
</dbReference>
<keyword evidence="13" id="KW-1185">Reference proteome</keyword>
<dbReference type="OrthoDB" id="5141738at2759"/>
<dbReference type="InterPro" id="IPR036259">
    <property type="entry name" value="MFS_trans_sf"/>
</dbReference>
<dbReference type="eggNOG" id="KOG0254">
    <property type="taxonomic scope" value="Eukaryota"/>
</dbReference>
<dbReference type="PANTHER" id="PTHR48022:SF75">
    <property type="entry name" value="GALACTOSE TRANSPORTER-RELATED"/>
    <property type="match status" value="1"/>
</dbReference>
<dbReference type="EMBL" id="DS480493">
    <property type="protein sequence ID" value="EDO14954.1"/>
    <property type="molecule type" value="Genomic_DNA"/>
</dbReference>
<feature type="transmembrane region" description="Helical" evidence="10">
    <location>
        <begin position="233"/>
        <end position="255"/>
    </location>
</feature>
<dbReference type="PROSITE" id="PS00216">
    <property type="entry name" value="SUGAR_TRANSPORT_1"/>
    <property type="match status" value="1"/>
</dbReference>
<feature type="transmembrane region" description="Helical" evidence="10">
    <location>
        <begin position="267"/>
        <end position="288"/>
    </location>
</feature>
<evidence type="ECO:0000256" key="5">
    <source>
        <dbReference type="ARBA" id="ARBA00022692"/>
    </source>
</evidence>
<proteinExistence type="inferred from homology"/>
<keyword evidence="3 8" id="KW-0813">Transport</keyword>
<keyword evidence="7 10" id="KW-0472">Membrane</keyword>
<dbReference type="AlphaFoldDB" id="A7TS07"/>
<protein>
    <recommendedName>
        <fullName evidence="11">Major facilitator superfamily (MFS) profile domain-containing protein</fullName>
    </recommendedName>
</protein>
<feature type="transmembrane region" description="Helical" evidence="10">
    <location>
        <begin position="176"/>
        <end position="196"/>
    </location>
</feature>
<dbReference type="GeneID" id="5542998"/>
<dbReference type="FunCoup" id="A7TS07">
    <property type="interactions" value="1265"/>
</dbReference>
<dbReference type="STRING" id="436907.A7TS07"/>
<feature type="transmembrane region" description="Helical" evidence="10">
    <location>
        <begin position="300"/>
        <end position="319"/>
    </location>
</feature>
<comment type="similarity">
    <text evidence="2 8">Belongs to the major facilitator superfamily. Sugar transporter (TC 2.A.1.1) family.</text>
</comment>
<comment type="subcellular location">
    <subcellularLocation>
        <location evidence="1">Membrane</location>
        <topology evidence="1">Multi-pass membrane protein</topology>
    </subcellularLocation>
</comment>
<dbReference type="Pfam" id="PF00083">
    <property type="entry name" value="Sugar_tr"/>
    <property type="match status" value="1"/>
</dbReference>
<evidence type="ECO:0000256" key="6">
    <source>
        <dbReference type="ARBA" id="ARBA00022989"/>
    </source>
</evidence>
<dbReference type="GO" id="GO:0055056">
    <property type="term" value="F:D-glucose transmembrane transporter activity"/>
    <property type="evidence" value="ECO:0007669"/>
    <property type="project" value="EnsemblFungi"/>
</dbReference>
<evidence type="ECO:0000256" key="10">
    <source>
        <dbReference type="SAM" id="Phobius"/>
    </source>
</evidence>
<dbReference type="PANTHER" id="PTHR48022">
    <property type="entry name" value="PLASTIDIC GLUCOSE TRANSPORTER 4"/>
    <property type="match status" value="1"/>
</dbReference>
<dbReference type="GO" id="GO:0005353">
    <property type="term" value="F:fructose transmembrane transporter activity"/>
    <property type="evidence" value="ECO:0007669"/>
    <property type="project" value="EnsemblFungi"/>
</dbReference>
<feature type="transmembrane region" description="Helical" evidence="10">
    <location>
        <begin position="125"/>
        <end position="144"/>
    </location>
</feature>
<keyword evidence="6 10" id="KW-1133">Transmembrane helix</keyword>
<dbReference type="InterPro" id="IPR003663">
    <property type="entry name" value="Sugar/inositol_transpt"/>
</dbReference>
<dbReference type="PROSITE" id="PS50850">
    <property type="entry name" value="MFS"/>
    <property type="match status" value="1"/>
</dbReference>
<feature type="transmembrane region" description="Helical" evidence="10">
    <location>
        <begin position="527"/>
        <end position="549"/>
    </location>
</feature>
<dbReference type="GO" id="GO:0005351">
    <property type="term" value="F:carbohydrate:proton symporter activity"/>
    <property type="evidence" value="ECO:0007669"/>
    <property type="project" value="TreeGrafter"/>
</dbReference>
<sequence length="633" mass="70616">MDNTKTGQDIAENLGPISEGTKAHEIPNVDTSISSAEPTKNLPSYINEEYVPAGEVSKAEKIENQRSNDNYATDQTVTEQSEHNQTLTNNSGTTGILSTDEGKDELTEMEKEVENIEKNKPTGDVIFVAVCCLMVAFGGFIFGWDTGTISGFVRQTDFIRRFGQKRSDGTHYLSNARTGLIVSIFNIGCAIGGVILSKTGEMYGRKIGLTIVVVIYIAGIVIQIASINKWYQYFIGRIISGLGVGGIAVLSPLLISEVSPKQLRGTLVSCYQLMITAGIFLGYCTNFGTKNYHNSVQWRVPLGLSFAWALFMIFGLTFVPESPRFLVEVGKTEEAKRSLAKTNKTTIDSPLVLLELEKYEAGVELEKLEGKAEWIELITGKPQMFRRTLMGMVVQSLQQLTGANYFFYYGTTIFQAVGLKDSFETAIVLGVVNFASTFFALYTVDHFGRRRCLEWGAVGMVCCYVVYASVGVTRLYPHGMDQPTSHGAGNCMIVFASFFIFCFATSWAPIAYVIVSESYPLRVRGKAISIANACNWIWNFLISFFTPFITSAINFYYGYVFMGCMVFAFFFVFFFVPETKGLTLEEVNIMYEEGVLPWKSASWIPPSKRDVGYDVEELKHDNKPFYKRIFSKD</sequence>
<evidence type="ECO:0000256" key="7">
    <source>
        <dbReference type="ARBA" id="ARBA00023136"/>
    </source>
</evidence>
<dbReference type="Gene3D" id="1.20.1250.20">
    <property type="entry name" value="MFS general substrate transporter like domains"/>
    <property type="match status" value="1"/>
</dbReference>